<protein>
    <submittedName>
        <fullName evidence="9">Ferric/cupric-chelate reductase</fullName>
    </submittedName>
</protein>
<feature type="transmembrane region" description="Helical" evidence="7">
    <location>
        <begin position="12"/>
        <end position="32"/>
    </location>
</feature>
<dbReference type="InterPro" id="IPR050369">
    <property type="entry name" value="RBOH/FRE"/>
</dbReference>
<evidence type="ECO:0000256" key="3">
    <source>
        <dbReference type="ARBA" id="ARBA00022989"/>
    </source>
</evidence>
<feature type="domain" description="FAD-binding FR-type" evidence="8">
    <location>
        <begin position="292"/>
        <end position="496"/>
    </location>
</feature>
<dbReference type="SFLD" id="SFLDS00052">
    <property type="entry name" value="Ferric_Reductase_Domain"/>
    <property type="match status" value="1"/>
</dbReference>
<dbReference type="Pfam" id="PF08022">
    <property type="entry name" value="FAD_binding_8"/>
    <property type="match status" value="1"/>
</dbReference>
<evidence type="ECO:0000256" key="5">
    <source>
        <dbReference type="ARBA" id="ARBA00023065"/>
    </source>
</evidence>
<dbReference type="EMBL" id="JADGJD010000014">
    <property type="protein sequence ID" value="KAJ3056980.1"/>
    <property type="molecule type" value="Genomic_DNA"/>
</dbReference>
<evidence type="ECO:0000256" key="7">
    <source>
        <dbReference type="SAM" id="Phobius"/>
    </source>
</evidence>
<dbReference type="Proteomes" id="UP001212841">
    <property type="component" value="Unassembled WGS sequence"/>
</dbReference>
<keyword evidence="4" id="KW-0560">Oxidoreductase</keyword>
<feature type="transmembrane region" description="Helical" evidence="7">
    <location>
        <begin position="52"/>
        <end position="71"/>
    </location>
</feature>
<dbReference type="PROSITE" id="PS51384">
    <property type="entry name" value="FAD_FR"/>
    <property type="match status" value="1"/>
</dbReference>
<feature type="transmembrane region" description="Helical" evidence="7">
    <location>
        <begin position="83"/>
        <end position="106"/>
    </location>
</feature>
<dbReference type="InterPro" id="IPR039261">
    <property type="entry name" value="FNR_nucleotide-bd"/>
</dbReference>
<dbReference type="Gene3D" id="2.40.30.10">
    <property type="entry name" value="Translation factors"/>
    <property type="match status" value="1"/>
</dbReference>
<dbReference type="SFLD" id="SFLDG01168">
    <property type="entry name" value="Ferric_reductase_subgroup_(FRE"/>
    <property type="match status" value="1"/>
</dbReference>
<name>A0AAD5X958_9FUNG</name>
<gene>
    <name evidence="9" type="primary">FRE1_1</name>
    <name evidence="9" type="ORF">HK097_001924</name>
</gene>
<dbReference type="GO" id="GO:0006811">
    <property type="term" value="P:monoatomic ion transport"/>
    <property type="evidence" value="ECO:0007669"/>
    <property type="project" value="UniProtKB-KW"/>
</dbReference>
<proteinExistence type="predicted"/>
<comment type="subcellular location">
    <subcellularLocation>
        <location evidence="1">Membrane</location>
        <topology evidence="1">Multi-pass membrane protein</topology>
    </subcellularLocation>
</comment>
<evidence type="ECO:0000256" key="6">
    <source>
        <dbReference type="ARBA" id="ARBA00023136"/>
    </source>
</evidence>
<dbReference type="InterPro" id="IPR000778">
    <property type="entry name" value="Cyt_b245_heavy_chain"/>
</dbReference>
<dbReference type="SUPFAM" id="SSF52343">
    <property type="entry name" value="Ferredoxin reductase-like, C-terminal NADP-linked domain"/>
    <property type="match status" value="1"/>
</dbReference>
<reference evidence="9" key="1">
    <citation type="submission" date="2020-05" db="EMBL/GenBank/DDBJ databases">
        <title>Phylogenomic resolution of chytrid fungi.</title>
        <authorList>
            <person name="Stajich J.E."/>
            <person name="Amses K."/>
            <person name="Simmons R."/>
            <person name="Seto K."/>
            <person name="Myers J."/>
            <person name="Bonds A."/>
            <person name="Quandt C.A."/>
            <person name="Barry K."/>
            <person name="Liu P."/>
            <person name="Grigoriev I."/>
            <person name="Longcore J.E."/>
            <person name="James T.Y."/>
        </authorList>
    </citation>
    <scope>NUCLEOTIDE SEQUENCE</scope>
    <source>
        <strain evidence="9">JEL0318</strain>
    </source>
</reference>
<evidence type="ECO:0000256" key="4">
    <source>
        <dbReference type="ARBA" id="ARBA00023002"/>
    </source>
</evidence>
<evidence type="ECO:0000259" key="8">
    <source>
        <dbReference type="PROSITE" id="PS51384"/>
    </source>
</evidence>
<dbReference type="GO" id="GO:0005886">
    <property type="term" value="C:plasma membrane"/>
    <property type="evidence" value="ECO:0007669"/>
    <property type="project" value="TreeGrafter"/>
</dbReference>
<evidence type="ECO:0000313" key="10">
    <source>
        <dbReference type="Proteomes" id="UP001212841"/>
    </source>
</evidence>
<dbReference type="PRINTS" id="PR00466">
    <property type="entry name" value="GP91PHOX"/>
</dbReference>
<accession>A0AAD5X958</accession>
<sequence>MSSRIPAVKTALVAAVILFPMTLIASLMLQTVEPCFAMACPEEGPDRNPLQVGLYVYYAWLLVLAVLVHVVHKNRWSYRRFLGLSWTSWVVLFMVLGQQAFQFGHWFTYLMKGVKVLKWTDYLRPLYRVLGFNIAIQLSLTLFPQSRDGFLSSALGIDYDGSIRFHRWSGFATVDLALAHTLVYLVRNGIAGGKYGKGAAGIRESLFHPGKGLLTYWDWTSLVGLFSLIAFVWVMVSAFEYFRRNQYNFFWFSHMLSFAAILLAFMHASPMFYFSFPAIVLYIIDALVRVFNRRKEYVVKSITMEPSGYLRLDIAGTKFKFVPGQWILINIPSLSRVMWHPFSIASSPYGGINPPKRLVQQITDGILEHGDTLDRSQTLGRNDTFRSDYSSFKYPDHGAHTLNRSNTMNTTMTYNTMGSMNTMKREMKEHEKVERVHTLKRTAKKTKRDLTLIIKPQGAKSWTGSLLKAWNKKQDLERPKNLKVYIDGPHGHVPPNFMKSDHLVAIVGGSGIPGALSMAMCALDQDIGQSVDLLWTARESNAPTLSAFQELQSHPNAPGMLTTTTVITGGPHPASRIPPVDFLASLEHKFKPNGTISVYVCGPQSLNNDVQAAALALGKKRGVEVRLRIEGYHR</sequence>
<keyword evidence="5" id="KW-0406">Ion transport</keyword>
<keyword evidence="2 7" id="KW-0812">Transmembrane</keyword>
<dbReference type="InterPro" id="IPR013130">
    <property type="entry name" value="Fe3_Rdtase_TM_dom"/>
</dbReference>
<feature type="transmembrane region" description="Helical" evidence="7">
    <location>
        <begin position="219"/>
        <end position="242"/>
    </location>
</feature>
<dbReference type="Pfam" id="PF01794">
    <property type="entry name" value="Ferric_reduct"/>
    <property type="match status" value="1"/>
</dbReference>
<keyword evidence="3 7" id="KW-1133">Transmembrane helix</keyword>
<dbReference type="PANTHER" id="PTHR11972:SF69">
    <property type="entry name" value="FERRIC REDUCTION OXIDASE 6-RELATED"/>
    <property type="match status" value="1"/>
</dbReference>
<keyword evidence="5" id="KW-0813">Transport</keyword>
<keyword evidence="10" id="KW-1185">Reference proteome</keyword>
<evidence type="ECO:0000313" key="9">
    <source>
        <dbReference type="EMBL" id="KAJ3056980.1"/>
    </source>
</evidence>
<dbReference type="InterPro" id="IPR017938">
    <property type="entry name" value="Riboflavin_synthase-like_b-brl"/>
</dbReference>
<dbReference type="PANTHER" id="PTHR11972">
    <property type="entry name" value="NADPH OXIDASE"/>
    <property type="match status" value="1"/>
</dbReference>
<dbReference type="SUPFAM" id="SSF63380">
    <property type="entry name" value="Riboflavin synthase domain-like"/>
    <property type="match status" value="1"/>
</dbReference>
<dbReference type="InterPro" id="IPR013112">
    <property type="entry name" value="FAD-bd_8"/>
</dbReference>
<feature type="transmembrane region" description="Helical" evidence="7">
    <location>
        <begin position="249"/>
        <end position="266"/>
    </location>
</feature>
<comment type="caution">
    <text evidence="9">The sequence shown here is derived from an EMBL/GenBank/DDBJ whole genome shotgun (WGS) entry which is preliminary data.</text>
</comment>
<feature type="transmembrane region" description="Helical" evidence="7">
    <location>
        <begin position="272"/>
        <end position="291"/>
    </location>
</feature>
<dbReference type="AlphaFoldDB" id="A0AAD5X958"/>
<dbReference type="InterPro" id="IPR017927">
    <property type="entry name" value="FAD-bd_FR_type"/>
</dbReference>
<evidence type="ECO:0000256" key="1">
    <source>
        <dbReference type="ARBA" id="ARBA00004141"/>
    </source>
</evidence>
<organism evidence="9 10">
    <name type="scientific">Rhizophlyctis rosea</name>
    <dbReference type="NCBI Taxonomy" id="64517"/>
    <lineage>
        <taxon>Eukaryota</taxon>
        <taxon>Fungi</taxon>
        <taxon>Fungi incertae sedis</taxon>
        <taxon>Chytridiomycota</taxon>
        <taxon>Chytridiomycota incertae sedis</taxon>
        <taxon>Chytridiomycetes</taxon>
        <taxon>Rhizophlyctidales</taxon>
        <taxon>Rhizophlyctidaceae</taxon>
        <taxon>Rhizophlyctis</taxon>
    </lineage>
</organism>
<keyword evidence="6 7" id="KW-0472">Membrane</keyword>
<dbReference type="GO" id="GO:0016491">
    <property type="term" value="F:oxidoreductase activity"/>
    <property type="evidence" value="ECO:0007669"/>
    <property type="project" value="UniProtKB-KW"/>
</dbReference>
<dbReference type="Gene3D" id="3.40.50.80">
    <property type="entry name" value="Nucleotide-binding domain of ferredoxin-NADP reductase (FNR) module"/>
    <property type="match status" value="1"/>
</dbReference>
<dbReference type="CDD" id="cd06186">
    <property type="entry name" value="NOX_Duox_like_FAD_NADP"/>
    <property type="match status" value="1"/>
</dbReference>
<evidence type="ECO:0000256" key="2">
    <source>
        <dbReference type="ARBA" id="ARBA00022692"/>
    </source>
</evidence>